<gene>
    <name evidence="9" type="ORF">HLQ16_17905</name>
</gene>
<evidence type="ECO:0000313" key="9">
    <source>
        <dbReference type="EMBL" id="NNU77808.1"/>
    </source>
</evidence>
<dbReference type="GO" id="GO:0022857">
    <property type="term" value="F:transmembrane transporter activity"/>
    <property type="evidence" value="ECO:0007669"/>
    <property type="project" value="InterPro"/>
</dbReference>
<feature type="transmembrane region" description="Helical" evidence="7">
    <location>
        <begin position="241"/>
        <end position="263"/>
    </location>
</feature>
<feature type="transmembrane region" description="Helical" evidence="7">
    <location>
        <begin position="139"/>
        <end position="159"/>
    </location>
</feature>
<feature type="transmembrane region" description="Helical" evidence="7">
    <location>
        <begin position="165"/>
        <end position="182"/>
    </location>
</feature>
<dbReference type="Proteomes" id="UP000531659">
    <property type="component" value="Unassembled WGS sequence"/>
</dbReference>
<feature type="transmembrane region" description="Helical" evidence="7">
    <location>
        <begin position="275"/>
        <end position="294"/>
    </location>
</feature>
<dbReference type="Gene3D" id="1.20.1250.20">
    <property type="entry name" value="MFS general substrate transporter like domains"/>
    <property type="match status" value="1"/>
</dbReference>
<keyword evidence="5 7" id="KW-1133">Transmembrane helix</keyword>
<dbReference type="Pfam" id="PF07690">
    <property type="entry name" value="MFS_1"/>
    <property type="match status" value="1"/>
</dbReference>
<feature type="transmembrane region" description="Helical" evidence="7">
    <location>
        <begin position="43"/>
        <end position="62"/>
    </location>
</feature>
<comment type="caution">
    <text evidence="9">The sequence shown here is derived from an EMBL/GenBank/DDBJ whole genome shotgun (WGS) entry which is preliminary data.</text>
</comment>
<dbReference type="InterPro" id="IPR011701">
    <property type="entry name" value="MFS"/>
</dbReference>
<dbReference type="PROSITE" id="PS50850">
    <property type="entry name" value="MFS"/>
    <property type="match status" value="1"/>
</dbReference>
<accession>A0A7Y3SZD6</accession>
<feature type="transmembrane region" description="Helical" evidence="7">
    <location>
        <begin position="330"/>
        <end position="349"/>
    </location>
</feature>
<evidence type="ECO:0000256" key="7">
    <source>
        <dbReference type="SAM" id="Phobius"/>
    </source>
</evidence>
<dbReference type="InterPro" id="IPR020846">
    <property type="entry name" value="MFS_dom"/>
</dbReference>
<evidence type="ECO:0000256" key="6">
    <source>
        <dbReference type="ARBA" id="ARBA00023136"/>
    </source>
</evidence>
<dbReference type="RefSeq" id="WP_171298425.1">
    <property type="nucleotide sequence ID" value="NZ_CP087098.1"/>
</dbReference>
<dbReference type="InterPro" id="IPR036259">
    <property type="entry name" value="MFS_trans_sf"/>
</dbReference>
<sequence length="404" mass="45159">MKNSRNSIYIVDFLMSFITVFGVVMFLSMFPHIQEVFGVSVSQISWIPNVAFLTMIIFAILVSKIINRVGIKKLLLISLILWIIGIVLEIVALSNLHFYVFVIGRFVEGIGEAFMFPLLLSMNKFELKTLESEKIGLSLIEFGAALGGLISGIISGNFINNPRQFLIIPICFAIIVGVFIIIKLKPVVLIDTDTEIQNKEVKESNKAYISLVLMIFIIQTIFSSIQVYLAYYMEAISSPNLTGFVISIEQILLAIGTIAPIVILKKISLRTTRNIIFLIFVFGAFILSLQISIYLSILGFGIMAFCIGVGFTISNICVTKVISIKVSQKLSIYTAIRNAGGFVLSFVWGNMIANYHESGQSYGEIFRHLYTFEGIIVTGIFIIIIFMQKGEVMFKPEIVQNENI</sequence>
<dbReference type="SUPFAM" id="SSF103473">
    <property type="entry name" value="MFS general substrate transporter"/>
    <property type="match status" value="1"/>
</dbReference>
<keyword evidence="6 7" id="KW-0472">Membrane</keyword>
<dbReference type="PANTHER" id="PTHR23514:SF3">
    <property type="entry name" value="BYPASS OF STOP CODON PROTEIN 6"/>
    <property type="match status" value="1"/>
</dbReference>
<feature type="transmembrane region" description="Helical" evidence="7">
    <location>
        <begin position="7"/>
        <end position="31"/>
    </location>
</feature>
<feature type="transmembrane region" description="Helical" evidence="7">
    <location>
        <begin position="207"/>
        <end position="229"/>
    </location>
</feature>
<dbReference type="GO" id="GO:0005886">
    <property type="term" value="C:plasma membrane"/>
    <property type="evidence" value="ECO:0007669"/>
    <property type="project" value="UniProtKB-SubCell"/>
</dbReference>
<feature type="transmembrane region" description="Helical" evidence="7">
    <location>
        <begin position="300"/>
        <end position="318"/>
    </location>
</feature>
<evidence type="ECO:0000313" key="10">
    <source>
        <dbReference type="Proteomes" id="UP000531659"/>
    </source>
</evidence>
<feature type="domain" description="Major facilitator superfamily (MFS) profile" evidence="8">
    <location>
        <begin position="8"/>
        <end position="391"/>
    </location>
</feature>
<organism evidence="9 10">
    <name type="scientific">Clostridium estertheticum</name>
    <dbReference type="NCBI Taxonomy" id="238834"/>
    <lineage>
        <taxon>Bacteria</taxon>
        <taxon>Bacillati</taxon>
        <taxon>Bacillota</taxon>
        <taxon>Clostridia</taxon>
        <taxon>Eubacteriales</taxon>
        <taxon>Clostridiaceae</taxon>
        <taxon>Clostridium</taxon>
    </lineage>
</organism>
<name>A0A7Y3SZD6_9CLOT</name>
<feature type="transmembrane region" description="Helical" evidence="7">
    <location>
        <begin position="369"/>
        <end position="387"/>
    </location>
</feature>
<evidence type="ECO:0000256" key="5">
    <source>
        <dbReference type="ARBA" id="ARBA00022989"/>
    </source>
</evidence>
<dbReference type="EMBL" id="JABEYB010000015">
    <property type="protein sequence ID" value="NNU77808.1"/>
    <property type="molecule type" value="Genomic_DNA"/>
</dbReference>
<dbReference type="PANTHER" id="PTHR23514">
    <property type="entry name" value="BYPASS OF STOP CODON PROTEIN 6"/>
    <property type="match status" value="1"/>
</dbReference>
<evidence type="ECO:0000256" key="1">
    <source>
        <dbReference type="ARBA" id="ARBA00004651"/>
    </source>
</evidence>
<keyword evidence="3" id="KW-0813">Transport</keyword>
<feature type="transmembrane region" description="Helical" evidence="7">
    <location>
        <begin position="98"/>
        <end position="119"/>
    </location>
</feature>
<keyword evidence="4 7" id="KW-0812">Transmembrane</keyword>
<feature type="transmembrane region" description="Helical" evidence="7">
    <location>
        <begin position="74"/>
        <end position="92"/>
    </location>
</feature>
<evidence type="ECO:0000256" key="4">
    <source>
        <dbReference type="ARBA" id="ARBA00022692"/>
    </source>
</evidence>
<protein>
    <submittedName>
        <fullName evidence="9">MFS transporter</fullName>
    </submittedName>
</protein>
<evidence type="ECO:0000259" key="8">
    <source>
        <dbReference type="PROSITE" id="PS50850"/>
    </source>
</evidence>
<proteinExistence type="inferred from homology"/>
<comment type="similarity">
    <text evidence="2">Belongs to the major facilitator superfamily.</text>
</comment>
<dbReference type="InterPro" id="IPR051788">
    <property type="entry name" value="MFS_Transporter"/>
</dbReference>
<comment type="subcellular location">
    <subcellularLocation>
        <location evidence="1">Cell membrane</location>
        <topology evidence="1">Multi-pass membrane protein</topology>
    </subcellularLocation>
</comment>
<reference evidence="9 10" key="1">
    <citation type="submission" date="2020-05" db="EMBL/GenBank/DDBJ databases">
        <title>Complete genome of Clostridium estertheticum subspecies estertheticum, isolated from Vacuum packed lamb meat from New Zealand imported to Switzerland.</title>
        <authorList>
            <person name="Wambui J."/>
            <person name="Stevens M.J.A."/>
            <person name="Stephan R."/>
        </authorList>
    </citation>
    <scope>NUCLEOTIDE SEQUENCE [LARGE SCALE GENOMIC DNA]</scope>
    <source>
        <strain evidence="9 10">CEST001</strain>
    </source>
</reference>
<evidence type="ECO:0000256" key="2">
    <source>
        <dbReference type="ARBA" id="ARBA00008335"/>
    </source>
</evidence>
<evidence type="ECO:0000256" key="3">
    <source>
        <dbReference type="ARBA" id="ARBA00022448"/>
    </source>
</evidence>
<dbReference type="AlphaFoldDB" id="A0A7Y3SZD6"/>